<accession>J3NIT3</accession>
<evidence type="ECO:0008006" key="7">
    <source>
        <dbReference type="Google" id="ProtNLM"/>
    </source>
</evidence>
<keyword evidence="6" id="KW-1185">Reference proteome</keyword>
<dbReference type="GeneID" id="20341625"/>
<dbReference type="VEuPathDB" id="FungiDB:GGTG_01167"/>
<reference evidence="5" key="5">
    <citation type="submission" date="2018-04" db="UniProtKB">
        <authorList>
            <consortium name="EnsemblFungi"/>
        </authorList>
    </citation>
    <scope>IDENTIFICATION</scope>
    <source>
        <strain evidence="5">R3-111a-1</strain>
    </source>
</reference>
<dbReference type="eggNOG" id="ENOG502SN7Z">
    <property type="taxonomic scope" value="Eukaryota"/>
</dbReference>
<organism evidence="4">
    <name type="scientific">Gaeumannomyces tritici (strain R3-111a-1)</name>
    <name type="common">Wheat and barley take-all root rot fungus</name>
    <name type="synonym">Gaeumannomyces graminis var. tritici</name>
    <dbReference type="NCBI Taxonomy" id="644352"/>
    <lineage>
        <taxon>Eukaryota</taxon>
        <taxon>Fungi</taxon>
        <taxon>Dikarya</taxon>
        <taxon>Ascomycota</taxon>
        <taxon>Pezizomycotina</taxon>
        <taxon>Sordariomycetes</taxon>
        <taxon>Sordariomycetidae</taxon>
        <taxon>Magnaporthales</taxon>
        <taxon>Magnaporthaceae</taxon>
        <taxon>Gaeumannomyces</taxon>
    </lineage>
</organism>
<dbReference type="EnsemblFungi" id="EJT81183">
    <property type="protein sequence ID" value="EJT81183"/>
    <property type="gene ID" value="GGTG_01167"/>
</dbReference>
<dbReference type="HOGENOM" id="CLU_381314_0_0_1"/>
<evidence type="ECO:0000313" key="4">
    <source>
        <dbReference type="EMBL" id="EJT81183.1"/>
    </source>
</evidence>
<sequence>MTLAPAPAVGISGPSRLLHNPPWAATAPSRALRLSLGYRNRASQQVRRASHVPGRDNDGAVLGARLVANAGLSGGKALDGAFIQAVLGQQLPGRLRQQVSPLGEADAAPPYTHLTPRASSEETFADRFRCALREADVSCLWKLVTHAVEPDQEYDPLPRVVGSLPADSFSELLRLLDPDNVQRQLHGDGNRLFISAGMVATTPLGSLVDELGRRRTYLTLYESLGRLCRIRREAGGRLMASDFKILLRSAGATMDLYKYIKARFFTDPLFSQYDTSRFRVYPLNLNRKKFLLGRVRFGMLERMRLRTARTRHDRFGQNAAAHKTAVRIDKMLSKAGPLRKLADRNVNQGYLEEEQACALLVAMSRTAANRDKTSLIVRNWGVMPMSTMSGLPAQLVEDPSSLRERFQRPGALAAPTEKLLLAVVRAYCAMADVPMALSAVDTLSRVYNIQIPDGLWFELLEWVYTLSSYPAKQEWELMSPLLVNKVMTTDSLLQIWEVMTSARYNVQPGVAQYFVLAKSLLAKGETVVAVELMEKMVEQYDARLGELETAAAEAAHAKALGLDQARSRRRYHEAVLSKWTLWFYVHRCATLLLKAARRNGGDEHNAWAATRLVPDCIAAFERFLPREVEYKLPTGLVSVDLHRKVGAQSYGLARETFEAPPTIPVQSTTTWYMPVSKRRQSLWRKNRDKPRTISRDVFPTNLSSIFEVPAHATGQIGSRWIERQFA</sequence>
<dbReference type="Pfam" id="PF12921">
    <property type="entry name" value="ATP13"/>
    <property type="match status" value="1"/>
</dbReference>
<comment type="subcellular location">
    <subcellularLocation>
        <location evidence="1">Mitochondrion</location>
    </subcellularLocation>
</comment>
<proteinExistence type="predicted"/>
<name>J3NIT3_GAET3</name>
<dbReference type="AlphaFoldDB" id="J3NIT3"/>
<dbReference type="STRING" id="644352.J3NIT3"/>
<keyword evidence="3" id="KW-0496">Mitochondrion</keyword>
<keyword evidence="2" id="KW-0809">Transit peptide</keyword>
<evidence type="ECO:0000256" key="2">
    <source>
        <dbReference type="ARBA" id="ARBA00022946"/>
    </source>
</evidence>
<dbReference type="GO" id="GO:0005739">
    <property type="term" value="C:mitochondrion"/>
    <property type="evidence" value="ECO:0007669"/>
    <property type="project" value="UniProtKB-SubCell"/>
</dbReference>
<gene>
    <name evidence="5" type="primary">20341625</name>
    <name evidence="4" type="ORF">GGTG_01167</name>
</gene>
<evidence type="ECO:0000256" key="1">
    <source>
        <dbReference type="ARBA" id="ARBA00004173"/>
    </source>
</evidence>
<dbReference type="InterPro" id="IPR024319">
    <property type="entry name" value="ATPase_expression_mit"/>
</dbReference>
<dbReference type="Proteomes" id="UP000006039">
    <property type="component" value="Unassembled WGS sequence"/>
</dbReference>
<evidence type="ECO:0000313" key="5">
    <source>
        <dbReference type="EnsemblFungi" id="EJT81183"/>
    </source>
</evidence>
<reference evidence="6" key="1">
    <citation type="submission" date="2010-07" db="EMBL/GenBank/DDBJ databases">
        <title>The genome sequence of Gaeumannomyces graminis var. tritici strain R3-111a-1.</title>
        <authorList>
            <consortium name="The Broad Institute Genome Sequencing Platform"/>
            <person name="Ma L.-J."/>
            <person name="Dead R."/>
            <person name="Young S."/>
            <person name="Zeng Q."/>
            <person name="Koehrsen M."/>
            <person name="Alvarado L."/>
            <person name="Berlin A."/>
            <person name="Chapman S.B."/>
            <person name="Chen Z."/>
            <person name="Freedman E."/>
            <person name="Gellesch M."/>
            <person name="Goldberg J."/>
            <person name="Griggs A."/>
            <person name="Gujja S."/>
            <person name="Heilman E.R."/>
            <person name="Heiman D."/>
            <person name="Hepburn T."/>
            <person name="Howarth C."/>
            <person name="Jen D."/>
            <person name="Larson L."/>
            <person name="Mehta T."/>
            <person name="Neiman D."/>
            <person name="Pearson M."/>
            <person name="Roberts A."/>
            <person name="Saif S."/>
            <person name="Shea T."/>
            <person name="Shenoy N."/>
            <person name="Sisk P."/>
            <person name="Stolte C."/>
            <person name="Sykes S."/>
            <person name="Walk T."/>
            <person name="White J."/>
            <person name="Yandava C."/>
            <person name="Haas B."/>
            <person name="Nusbaum C."/>
            <person name="Birren B."/>
        </authorList>
    </citation>
    <scope>NUCLEOTIDE SEQUENCE [LARGE SCALE GENOMIC DNA]</scope>
    <source>
        <strain evidence="6">R3-111a-1</strain>
    </source>
</reference>
<reference evidence="4" key="3">
    <citation type="submission" date="2010-09" db="EMBL/GenBank/DDBJ databases">
        <title>Annotation of Gaeumannomyces graminis var. tritici R3-111a-1.</title>
        <authorList>
            <consortium name="The Broad Institute Genome Sequencing Platform"/>
            <person name="Ma L.-J."/>
            <person name="Dead R."/>
            <person name="Young S.K."/>
            <person name="Zeng Q."/>
            <person name="Gargeya S."/>
            <person name="Fitzgerald M."/>
            <person name="Haas B."/>
            <person name="Abouelleil A."/>
            <person name="Alvarado L."/>
            <person name="Arachchi H.M."/>
            <person name="Berlin A."/>
            <person name="Brown A."/>
            <person name="Chapman S.B."/>
            <person name="Chen Z."/>
            <person name="Dunbar C."/>
            <person name="Freedman E."/>
            <person name="Gearin G."/>
            <person name="Gellesch M."/>
            <person name="Goldberg J."/>
            <person name="Griggs A."/>
            <person name="Gujja S."/>
            <person name="Heiman D."/>
            <person name="Howarth C."/>
            <person name="Larson L."/>
            <person name="Lui A."/>
            <person name="MacDonald P.J.P."/>
            <person name="Mehta T."/>
            <person name="Montmayeur A."/>
            <person name="Murphy C."/>
            <person name="Neiman D."/>
            <person name="Pearson M."/>
            <person name="Priest M."/>
            <person name="Roberts A."/>
            <person name="Saif S."/>
            <person name="Shea T."/>
            <person name="Shenoy N."/>
            <person name="Sisk P."/>
            <person name="Stolte C."/>
            <person name="Sykes S."/>
            <person name="Yandava C."/>
            <person name="Wortman J."/>
            <person name="Nusbaum C."/>
            <person name="Birren B."/>
        </authorList>
    </citation>
    <scope>NUCLEOTIDE SEQUENCE</scope>
    <source>
        <strain evidence="4">R3-111a-1</strain>
    </source>
</reference>
<dbReference type="EMBL" id="GL385395">
    <property type="protein sequence ID" value="EJT81183.1"/>
    <property type="molecule type" value="Genomic_DNA"/>
</dbReference>
<evidence type="ECO:0000313" key="6">
    <source>
        <dbReference type="Proteomes" id="UP000006039"/>
    </source>
</evidence>
<evidence type="ECO:0000256" key="3">
    <source>
        <dbReference type="ARBA" id="ARBA00023128"/>
    </source>
</evidence>
<dbReference type="OrthoDB" id="185373at2759"/>
<dbReference type="RefSeq" id="XP_009217192.1">
    <property type="nucleotide sequence ID" value="XM_009218928.1"/>
</dbReference>
<reference evidence="5" key="4">
    <citation type="journal article" date="2015" name="G3 (Bethesda)">
        <title>Genome sequences of three phytopathogenic species of the Magnaporthaceae family of fungi.</title>
        <authorList>
            <person name="Okagaki L.H."/>
            <person name="Nunes C.C."/>
            <person name="Sailsbery J."/>
            <person name="Clay B."/>
            <person name="Brown D."/>
            <person name="John T."/>
            <person name="Oh Y."/>
            <person name="Young N."/>
            <person name="Fitzgerald M."/>
            <person name="Haas B.J."/>
            <person name="Zeng Q."/>
            <person name="Young S."/>
            <person name="Adiconis X."/>
            <person name="Fan L."/>
            <person name="Levin J.Z."/>
            <person name="Mitchell T.K."/>
            <person name="Okubara P.A."/>
            <person name="Farman M.L."/>
            <person name="Kohn L.M."/>
            <person name="Birren B."/>
            <person name="Ma L.-J."/>
            <person name="Dean R.A."/>
        </authorList>
    </citation>
    <scope>NUCLEOTIDE SEQUENCE</scope>
    <source>
        <strain evidence="5">R3-111a-1</strain>
    </source>
</reference>
<reference evidence="4" key="2">
    <citation type="submission" date="2010-07" db="EMBL/GenBank/DDBJ databases">
        <authorList>
            <consortium name="The Broad Institute Genome Sequencing Platform"/>
            <consortium name="Broad Institute Genome Sequencing Center for Infectious Disease"/>
            <person name="Ma L.-J."/>
            <person name="Dead R."/>
            <person name="Young S."/>
            <person name="Zeng Q."/>
            <person name="Koehrsen M."/>
            <person name="Alvarado L."/>
            <person name="Berlin A."/>
            <person name="Chapman S.B."/>
            <person name="Chen Z."/>
            <person name="Freedman E."/>
            <person name="Gellesch M."/>
            <person name="Goldberg J."/>
            <person name="Griggs A."/>
            <person name="Gujja S."/>
            <person name="Heilman E.R."/>
            <person name="Heiman D."/>
            <person name="Hepburn T."/>
            <person name="Howarth C."/>
            <person name="Jen D."/>
            <person name="Larson L."/>
            <person name="Mehta T."/>
            <person name="Neiman D."/>
            <person name="Pearson M."/>
            <person name="Roberts A."/>
            <person name="Saif S."/>
            <person name="Shea T."/>
            <person name="Shenoy N."/>
            <person name="Sisk P."/>
            <person name="Stolte C."/>
            <person name="Sykes S."/>
            <person name="Walk T."/>
            <person name="White J."/>
            <person name="Yandava C."/>
            <person name="Haas B."/>
            <person name="Nusbaum C."/>
            <person name="Birren B."/>
        </authorList>
    </citation>
    <scope>NUCLEOTIDE SEQUENCE</scope>
    <source>
        <strain evidence="4">R3-111a-1</strain>
    </source>
</reference>
<protein>
    <recommendedName>
        <fullName evidence="7">Pentatricopeptide repeat domain-containing protein</fullName>
    </recommendedName>
</protein>